<dbReference type="EMBL" id="SDRB02002058">
    <property type="protein sequence ID" value="THG20240.1"/>
    <property type="molecule type" value="Genomic_DNA"/>
</dbReference>
<dbReference type="AlphaFoldDB" id="A0A4S4ETM3"/>
<dbReference type="PANTHER" id="PTHR31342:SF52">
    <property type="entry name" value="HYDROXYPROLINE-RICH GLYCOPROTEIN FAMILY PROTEIN"/>
    <property type="match status" value="1"/>
</dbReference>
<keyword evidence="3" id="KW-0472">Membrane</keyword>
<sequence>MTSPSSVAPPPAYVMLSEDNNNSDHHGSNLRPPPYRRNVPRYHSAHHPKKRTNCCLKCICCCCCFIILFLLILVSLVFYFYTFYKPQMPSYQVQGLTVQAFSLQPDFSLVSEFLVTVKADNPNDHIGFIYGKDNSVAVAYEDSTLSSGKLPSFHQGHNNATMMNVLLKGKSEFGSGLQEALMQNRNSGKIPLLVLVKVPVSLILAEIPMRHFVVFVNCSLVVDNLSPNKKIKILSTSTERKFNKRKHQKLAMPSGLRRAKLSSSQPNLIKFQAKKSSNVFRMGVQADNIIKGGSNGWLEKYMIMMELRKKIVTFRDIIDLPPCNDSDPIHELVVGTTVDLHKLYPNVVPCIPIREKTEIYEGLAHLYDALKSIRDSWAKSHKWVANFGHNADLIYMIKLAREMFDVMDEDEKNEGRIHDSTFGDILTESYSDIKNTCPSPISLTSAPPLELIKLSEYANVYYSQPLLLPLRLQAMEKCLTFHKFPQGPNPTNRKRREVDEQNIEIHKEKSIKESPATVTSEGLKDYEPTKDMPRIANSNSNQLLETTKPIVAEAPPLPPLPPLPPPPTAVAAPSPSCHLALNAIGPPPPPPILQSKGSVPVPTPPIPLAKGVAPPPPPPILYSKGSVLVPPPPIPLAKGAAPPPPPPLGGAKSLRPKKANTKLKRSTQMGNLYRVLKGKVEGSNLNGRNSQGRRTKVGASACGKQGMADALAEMTKRSAYFQQIEEDVEKHAKSIMEIKGAISSFQTKDMAELLKFHKYVEQHLDKLTDETQVLARFEGFPSKKLESVRTATALYKRLETIITNLENWKVDPPLSKLLDKVECYFNKIKGEIDALERTKDEEAKRFQSHNIHFDFHILVRIKECMVDVSSSCMELALRERREAQVAANTELGPKTEVKRRAHIKMLWKAFQLAFRVYSFAGGQDDRADRLTRELAQEIETAPVPE</sequence>
<dbReference type="STRING" id="542762.A0A4S4ETM3"/>
<keyword evidence="1" id="KW-0175">Coiled coil</keyword>
<feature type="compositionally biased region" description="Basic and acidic residues" evidence="2">
    <location>
        <begin position="496"/>
        <end position="512"/>
    </location>
</feature>
<evidence type="ECO:0000256" key="1">
    <source>
        <dbReference type="ARBA" id="ARBA00023054"/>
    </source>
</evidence>
<feature type="region of interest" description="Disordered" evidence="2">
    <location>
        <begin position="485"/>
        <end position="534"/>
    </location>
</feature>
<evidence type="ECO:0008006" key="6">
    <source>
        <dbReference type="Google" id="ProtNLM"/>
    </source>
</evidence>
<feature type="compositionally biased region" description="Basic and acidic residues" evidence="2">
    <location>
        <begin position="522"/>
        <end position="533"/>
    </location>
</feature>
<keyword evidence="3" id="KW-0812">Transmembrane</keyword>
<keyword evidence="5" id="KW-1185">Reference proteome</keyword>
<name>A0A4S4ETM3_CAMSN</name>
<evidence type="ECO:0000256" key="3">
    <source>
        <dbReference type="SAM" id="Phobius"/>
    </source>
</evidence>
<dbReference type="InterPro" id="IPR040265">
    <property type="entry name" value="CHUP1/IPGA1-like"/>
</dbReference>
<organism evidence="4 5">
    <name type="scientific">Camellia sinensis var. sinensis</name>
    <name type="common">China tea</name>
    <dbReference type="NCBI Taxonomy" id="542762"/>
    <lineage>
        <taxon>Eukaryota</taxon>
        <taxon>Viridiplantae</taxon>
        <taxon>Streptophyta</taxon>
        <taxon>Embryophyta</taxon>
        <taxon>Tracheophyta</taxon>
        <taxon>Spermatophyta</taxon>
        <taxon>Magnoliopsida</taxon>
        <taxon>eudicotyledons</taxon>
        <taxon>Gunneridae</taxon>
        <taxon>Pentapetalae</taxon>
        <taxon>asterids</taxon>
        <taxon>Ericales</taxon>
        <taxon>Theaceae</taxon>
        <taxon>Camellia</taxon>
    </lineage>
</organism>
<feature type="region of interest" description="Disordered" evidence="2">
    <location>
        <begin position="638"/>
        <end position="660"/>
    </location>
</feature>
<comment type="caution">
    <text evidence="4">The sequence shown here is derived from an EMBL/GenBank/DDBJ whole genome shotgun (WGS) entry which is preliminary data.</text>
</comment>
<feature type="transmembrane region" description="Helical" evidence="3">
    <location>
        <begin position="58"/>
        <end position="81"/>
    </location>
</feature>
<evidence type="ECO:0000313" key="4">
    <source>
        <dbReference type="EMBL" id="THG20240.1"/>
    </source>
</evidence>
<feature type="compositionally biased region" description="Pro residues" evidence="2">
    <location>
        <begin position="638"/>
        <end position="648"/>
    </location>
</feature>
<reference evidence="4 5" key="1">
    <citation type="journal article" date="2018" name="Proc. Natl. Acad. Sci. U.S.A.">
        <title>Draft genome sequence of Camellia sinensis var. sinensis provides insights into the evolution of the tea genome and tea quality.</title>
        <authorList>
            <person name="Wei C."/>
            <person name="Yang H."/>
            <person name="Wang S."/>
            <person name="Zhao J."/>
            <person name="Liu C."/>
            <person name="Gao L."/>
            <person name="Xia E."/>
            <person name="Lu Y."/>
            <person name="Tai Y."/>
            <person name="She G."/>
            <person name="Sun J."/>
            <person name="Cao H."/>
            <person name="Tong W."/>
            <person name="Gao Q."/>
            <person name="Li Y."/>
            <person name="Deng W."/>
            <person name="Jiang X."/>
            <person name="Wang W."/>
            <person name="Chen Q."/>
            <person name="Zhang S."/>
            <person name="Li H."/>
            <person name="Wu J."/>
            <person name="Wang P."/>
            <person name="Li P."/>
            <person name="Shi C."/>
            <person name="Zheng F."/>
            <person name="Jian J."/>
            <person name="Huang B."/>
            <person name="Shan D."/>
            <person name="Shi M."/>
            <person name="Fang C."/>
            <person name="Yue Y."/>
            <person name="Li F."/>
            <person name="Li D."/>
            <person name="Wei S."/>
            <person name="Han B."/>
            <person name="Jiang C."/>
            <person name="Yin Y."/>
            <person name="Xia T."/>
            <person name="Zhang Z."/>
            <person name="Bennetzen J.L."/>
            <person name="Zhao S."/>
            <person name="Wan X."/>
        </authorList>
    </citation>
    <scope>NUCLEOTIDE SEQUENCE [LARGE SCALE GENOMIC DNA]</scope>
    <source>
        <strain evidence="5">cv. Shuchazao</strain>
        <tissue evidence="4">Leaf</tissue>
    </source>
</reference>
<protein>
    <recommendedName>
        <fullName evidence="6">Late embryogenesis abundant protein LEA-2 subgroup domain-containing protein</fullName>
    </recommendedName>
</protein>
<feature type="region of interest" description="Disordered" evidence="2">
    <location>
        <begin position="682"/>
        <end position="701"/>
    </location>
</feature>
<keyword evidence="3" id="KW-1133">Transmembrane helix</keyword>
<dbReference type="PANTHER" id="PTHR31342">
    <property type="entry name" value="PROTEIN CHUP1, CHLOROPLASTIC"/>
    <property type="match status" value="1"/>
</dbReference>
<gene>
    <name evidence="4" type="ORF">TEA_007970</name>
</gene>
<proteinExistence type="predicted"/>
<evidence type="ECO:0000256" key="2">
    <source>
        <dbReference type="SAM" id="MobiDB-lite"/>
    </source>
</evidence>
<accession>A0A4S4ETM3</accession>
<evidence type="ECO:0000313" key="5">
    <source>
        <dbReference type="Proteomes" id="UP000306102"/>
    </source>
</evidence>
<dbReference type="Proteomes" id="UP000306102">
    <property type="component" value="Unassembled WGS sequence"/>
</dbReference>